<dbReference type="HOGENOM" id="CLU_2059778_0_0_10"/>
<accession>D5H6B6</accession>
<proteinExistence type="predicted"/>
<sequence>MRKDVPQKGVPRDGPGIPLGRPPHPPKHEKPRAGAGPGVALAHRTEAAGTLPGPLVHNHSTATLLKRCGQASGRPTGRAPTGPGLPQTRTVSRRGTGRPVVGLEGPLFDAVGGRFSTKT</sequence>
<reference evidence="3" key="2">
    <citation type="submission" date="2010-04" db="EMBL/GenBank/DDBJ databases">
        <title>Genome sequence of Salinibacter ruber M8.</title>
        <authorList>
            <consortium name="Genoscope"/>
        </authorList>
    </citation>
    <scope>NUCLEOTIDE SEQUENCE [LARGE SCALE GENOMIC DNA]</scope>
    <source>
        <strain evidence="3">M8</strain>
    </source>
</reference>
<organism evidence="2 3">
    <name type="scientific">Salinibacter ruber (strain M8)</name>
    <dbReference type="NCBI Taxonomy" id="761659"/>
    <lineage>
        <taxon>Bacteria</taxon>
        <taxon>Pseudomonadati</taxon>
        <taxon>Rhodothermota</taxon>
        <taxon>Rhodothermia</taxon>
        <taxon>Rhodothermales</taxon>
        <taxon>Salinibacteraceae</taxon>
        <taxon>Salinibacter</taxon>
    </lineage>
</organism>
<gene>
    <name evidence="2" type="ordered locus">SRM_00650</name>
</gene>
<evidence type="ECO:0000313" key="3">
    <source>
        <dbReference type="Proteomes" id="UP000000933"/>
    </source>
</evidence>
<dbReference type="Proteomes" id="UP000000933">
    <property type="component" value="Chromosome"/>
</dbReference>
<dbReference type="EMBL" id="FP565814">
    <property type="protein sequence ID" value="CBH23571.1"/>
    <property type="molecule type" value="Genomic_DNA"/>
</dbReference>
<feature type="compositionally biased region" description="Low complexity" evidence="1">
    <location>
        <begin position="73"/>
        <end position="86"/>
    </location>
</feature>
<evidence type="ECO:0000313" key="2">
    <source>
        <dbReference type="EMBL" id="CBH23571.1"/>
    </source>
</evidence>
<protein>
    <submittedName>
        <fullName evidence="2">Uncharacterized protein</fullName>
    </submittedName>
</protein>
<evidence type="ECO:0000256" key="1">
    <source>
        <dbReference type="SAM" id="MobiDB-lite"/>
    </source>
</evidence>
<feature type="region of interest" description="Disordered" evidence="1">
    <location>
        <begin position="69"/>
        <end position="105"/>
    </location>
</feature>
<feature type="region of interest" description="Disordered" evidence="1">
    <location>
        <begin position="1"/>
        <end position="40"/>
    </location>
</feature>
<dbReference type="KEGG" id="srm:SRM_00650"/>
<reference evidence="2 3" key="1">
    <citation type="journal article" date="2010" name="ISME J.">
        <title>Fine-scale evolution: genomic, phenotypic and ecological differentiation in two coexisting Salinibacter ruber strains.</title>
        <authorList>
            <person name="Pena A."/>
            <person name="Teeling H."/>
            <person name="Huerta-Cepas J."/>
            <person name="Santos F."/>
            <person name="Yarza P."/>
            <person name="Brito-Echeverria J."/>
            <person name="Lucio M."/>
            <person name="Schmitt-Kopplin P."/>
            <person name="Meseguer I."/>
            <person name="Schenowitz C."/>
            <person name="Dossat C."/>
            <person name="Barbe V."/>
            <person name="Dopazo J."/>
            <person name="Rossello-Mora R."/>
            <person name="Schuler M."/>
            <person name="Glockner F.O."/>
            <person name="Amann R."/>
            <person name="Gabaldon T."/>
            <person name="Anton J."/>
        </authorList>
    </citation>
    <scope>NUCLEOTIDE SEQUENCE [LARGE SCALE GENOMIC DNA]</scope>
    <source>
        <strain evidence="2 3">M8</strain>
    </source>
</reference>
<name>D5H6B6_SALRM</name>
<dbReference type="AlphaFoldDB" id="D5H6B6"/>